<accession>A0A7W8G833</accession>
<evidence type="ECO:0008006" key="4">
    <source>
        <dbReference type="Google" id="ProtNLM"/>
    </source>
</evidence>
<protein>
    <recommendedName>
        <fullName evidence="4">Divergent PAP2 family protein</fullName>
    </recommendedName>
</protein>
<keyword evidence="1" id="KW-0472">Membrane</keyword>
<keyword evidence="1" id="KW-0812">Transmembrane</keyword>
<feature type="transmembrane region" description="Helical" evidence="1">
    <location>
        <begin position="141"/>
        <end position="159"/>
    </location>
</feature>
<evidence type="ECO:0000313" key="2">
    <source>
        <dbReference type="EMBL" id="MBB5225607.1"/>
    </source>
</evidence>
<name>A0A7W8G833_9SPIR</name>
<keyword evidence="3" id="KW-1185">Reference proteome</keyword>
<dbReference type="Pfam" id="PF02681">
    <property type="entry name" value="DUF212"/>
    <property type="match status" value="1"/>
</dbReference>
<sequence length="160" mass="17625">MLSNAGAQLQVLFGSPVFLACVSSWLCAQFIKTIIKLFSGNVHSLAELFELLFWRTGSMPSSHSSITACLCTTIGYRSGVDSDVFILSLVFFLVTIRDAVGVRRANGMQARRLNEIGEILRSQGFYKEFNRLKEVNGHSPMEAFVGSLLGFFIGIAFCVL</sequence>
<dbReference type="AlphaFoldDB" id="A0A7W8G833"/>
<comment type="caution">
    <text evidence="2">The sequence shown here is derived from an EMBL/GenBank/DDBJ whole genome shotgun (WGS) entry which is preliminary data.</text>
</comment>
<reference evidence="2 3" key="1">
    <citation type="submission" date="2020-08" db="EMBL/GenBank/DDBJ databases">
        <title>Genomic Encyclopedia of Type Strains, Phase IV (KMG-IV): sequencing the most valuable type-strain genomes for metagenomic binning, comparative biology and taxonomic classification.</title>
        <authorList>
            <person name="Goeker M."/>
        </authorList>
    </citation>
    <scope>NUCLEOTIDE SEQUENCE [LARGE SCALE GENOMIC DNA]</scope>
    <source>
        <strain evidence="2 3">DSM 103462</strain>
    </source>
</reference>
<dbReference type="EMBL" id="JACHFQ010000003">
    <property type="protein sequence ID" value="MBB5225607.1"/>
    <property type="molecule type" value="Genomic_DNA"/>
</dbReference>
<evidence type="ECO:0000256" key="1">
    <source>
        <dbReference type="SAM" id="Phobius"/>
    </source>
</evidence>
<keyword evidence="1" id="KW-1133">Transmembrane helix</keyword>
<dbReference type="InterPro" id="IPR003832">
    <property type="entry name" value="DUF212"/>
</dbReference>
<gene>
    <name evidence="2" type="ORF">HNP76_000964</name>
</gene>
<proteinExistence type="predicted"/>
<dbReference type="PANTHER" id="PTHR31446">
    <property type="entry name" value="ACID PHOSPHATASE/VANADIUM-DEPENDENT HALOPEROXIDASE-RELATED PROTEIN"/>
    <property type="match status" value="1"/>
</dbReference>
<dbReference type="RefSeq" id="WP_184658059.1">
    <property type="nucleotide sequence ID" value="NZ_CP031518.1"/>
</dbReference>
<organism evidence="2 3">
    <name type="scientific">Treponema ruminis</name>
    <dbReference type="NCBI Taxonomy" id="744515"/>
    <lineage>
        <taxon>Bacteria</taxon>
        <taxon>Pseudomonadati</taxon>
        <taxon>Spirochaetota</taxon>
        <taxon>Spirochaetia</taxon>
        <taxon>Spirochaetales</taxon>
        <taxon>Treponemataceae</taxon>
        <taxon>Treponema</taxon>
    </lineage>
</organism>
<dbReference type="PANTHER" id="PTHR31446:SF29">
    <property type="entry name" value="ACID PHOSPHATASE_VANADIUM-DEPENDENT HALOPEROXIDASE-RELATED PROTEIN"/>
    <property type="match status" value="1"/>
</dbReference>
<feature type="transmembrane region" description="Helical" evidence="1">
    <location>
        <begin position="12"/>
        <end position="31"/>
    </location>
</feature>
<dbReference type="Proteomes" id="UP000518887">
    <property type="component" value="Unassembled WGS sequence"/>
</dbReference>
<evidence type="ECO:0000313" key="3">
    <source>
        <dbReference type="Proteomes" id="UP000518887"/>
    </source>
</evidence>